<gene>
    <name evidence="16" type="ORF">EGYM00163_LOCUS17675</name>
</gene>
<organism evidence="16">
    <name type="scientific">Eutreptiella gymnastica</name>
    <dbReference type="NCBI Taxonomy" id="73025"/>
    <lineage>
        <taxon>Eukaryota</taxon>
        <taxon>Discoba</taxon>
        <taxon>Euglenozoa</taxon>
        <taxon>Euglenida</taxon>
        <taxon>Spirocuta</taxon>
        <taxon>Euglenophyceae</taxon>
        <taxon>Eutreptiales</taxon>
        <taxon>Eutreptiaceae</taxon>
        <taxon>Eutreptiella</taxon>
    </lineage>
</organism>
<feature type="domain" description="Ion transport" evidence="15">
    <location>
        <begin position="89"/>
        <end position="205"/>
    </location>
</feature>
<feature type="region of interest" description="Disordered" evidence="13">
    <location>
        <begin position="1"/>
        <end position="74"/>
    </location>
</feature>
<keyword evidence="2" id="KW-0813">Transport</keyword>
<evidence type="ECO:0000256" key="14">
    <source>
        <dbReference type="SAM" id="Phobius"/>
    </source>
</evidence>
<dbReference type="GO" id="GO:0098703">
    <property type="term" value="P:calcium ion import across plasma membrane"/>
    <property type="evidence" value="ECO:0007669"/>
    <property type="project" value="TreeGrafter"/>
</dbReference>
<evidence type="ECO:0000256" key="10">
    <source>
        <dbReference type="ARBA" id="ARBA00023136"/>
    </source>
</evidence>
<feature type="compositionally biased region" description="Low complexity" evidence="13">
    <location>
        <begin position="33"/>
        <end position="51"/>
    </location>
</feature>
<dbReference type="PANTHER" id="PTHR45628">
    <property type="entry name" value="VOLTAGE-DEPENDENT CALCIUM CHANNEL TYPE A SUBUNIT ALPHA-1"/>
    <property type="match status" value="1"/>
</dbReference>
<dbReference type="SUPFAM" id="SSF81324">
    <property type="entry name" value="Voltage-gated potassium channels"/>
    <property type="match status" value="1"/>
</dbReference>
<evidence type="ECO:0000256" key="2">
    <source>
        <dbReference type="ARBA" id="ARBA00022448"/>
    </source>
</evidence>
<evidence type="ECO:0000256" key="12">
    <source>
        <dbReference type="ARBA" id="ARBA00023303"/>
    </source>
</evidence>
<name>A0A7S4FPV3_9EUGL</name>
<dbReference type="InterPro" id="IPR027359">
    <property type="entry name" value="Volt_channel_dom_sf"/>
</dbReference>
<feature type="transmembrane region" description="Helical" evidence="14">
    <location>
        <begin position="89"/>
        <end position="112"/>
    </location>
</feature>
<keyword evidence="4" id="KW-0107">Calcium channel</keyword>
<evidence type="ECO:0000256" key="8">
    <source>
        <dbReference type="ARBA" id="ARBA00022989"/>
    </source>
</evidence>
<dbReference type="GO" id="GO:0008331">
    <property type="term" value="F:high voltage-gated calcium channel activity"/>
    <property type="evidence" value="ECO:0007669"/>
    <property type="project" value="TreeGrafter"/>
</dbReference>
<evidence type="ECO:0000313" key="16">
    <source>
        <dbReference type="EMBL" id="CAE0806547.1"/>
    </source>
</evidence>
<keyword evidence="5 14" id="KW-0812">Transmembrane</keyword>
<sequence length="213" mass="22556">MAHPNGDQRPRSGWRPRPWSLRAPATPSSPHISGTAPSTTPSGTTNPTNSSDAVGDRQPSPRGDGTVMGDGAPGCAEATPRLQRVYQSWWYSSLVTLVILSNTTLLTVQSVWALPPPLLTTLDWVFLGIFTAEMLFGIAALGLVRPRGYFRGGWTILDAGVVAAGWVAALSARGSGLSSFRALRILQPMGRVPAMRALVGTLVGSRSPTAVRL</sequence>
<keyword evidence="9" id="KW-0406">Ion transport</keyword>
<evidence type="ECO:0000256" key="6">
    <source>
        <dbReference type="ARBA" id="ARBA00022837"/>
    </source>
</evidence>
<feature type="compositionally biased region" description="Basic and acidic residues" evidence="13">
    <location>
        <begin position="1"/>
        <end position="10"/>
    </location>
</feature>
<dbReference type="Gene3D" id="1.20.120.350">
    <property type="entry name" value="Voltage-gated potassium channels. Chain C"/>
    <property type="match status" value="1"/>
</dbReference>
<evidence type="ECO:0000256" key="7">
    <source>
        <dbReference type="ARBA" id="ARBA00022882"/>
    </source>
</evidence>
<proteinExistence type="predicted"/>
<dbReference type="InterPro" id="IPR050599">
    <property type="entry name" value="VDCC_alpha-1_subunit"/>
</dbReference>
<dbReference type="InterPro" id="IPR005821">
    <property type="entry name" value="Ion_trans_dom"/>
</dbReference>
<evidence type="ECO:0000256" key="1">
    <source>
        <dbReference type="ARBA" id="ARBA00004141"/>
    </source>
</evidence>
<keyword evidence="3" id="KW-0109">Calcium transport</keyword>
<feature type="transmembrane region" description="Helical" evidence="14">
    <location>
        <begin position="124"/>
        <end position="144"/>
    </location>
</feature>
<dbReference type="EMBL" id="HBJA01049893">
    <property type="protein sequence ID" value="CAE0806547.1"/>
    <property type="molecule type" value="Transcribed_RNA"/>
</dbReference>
<keyword evidence="12" id="KW-0407">Ion channel</keyword>
<comment type="subcellular location">
    <subcellularLocation>
        <location evidence="1">Membrane</location>
        <topology evidence="1">Multi-pass membrane protein</topology>
    </subcellularLocation>
</comment>
<reference evidence="16" key="1">
    <citation type="submission" date="2021-01" db="EMBL/GenBank/DDBJ databases">
        <authorList>
            <person name="Corre E."/>
            <person name="Pelletier E."/>
            <person name="Niang G."/>
            <person name="Scheremetjew M."/>
            <person name="Finn R."/>
            <person name="Kale V."/>
            <person name="Holt S."/>
            <person name="Cochrane G."/>
            <person name="Meng A."/>
            <person name="Brown T."/>
            <person name="Cohen L."/>
        </authorList>
    </citation>
    <scope>NUCLEOTIDE SEQUENCE</scope>
    <source>
        <strain evidence="16">CCMP1594</strain>
    </source>
</reference>
<evidence type="ECO:0000256" key="3">
    <source>
        <dbReference type="ARBA" id="ARBA00022568"/>
    </source>
</evidence>
<keyword evidence="6" id="KW-0106">Calcium</keyword>
<feature type="compositionally biased region" description="Low complexity" evidence="13">
    <location>
        <begin position="11"/>
        <end position="22"/>
    </location>
</feature>
<dbReference type="Pfam" id="PF00520">
    <property type="entry name" value="Ion_trans"/>
    <property type="match status" value="1"/>
</dbReference>
<dbReference type="AlphaFoldDB" id="A0A7S4FPV3"/>
<keyword evidence="7" id="KW-0851">Voltage-gated channel</keyword>
<keyword evidence="10 14" id="KW-0472">Membrane</keyword>
<keyword evidence="8 14" id="KW-1133">Transmembrane helix</keyword>
<evidence type="ECO:0000256" key="5">
    <source>
        <dbReference type="ARBA" id="ARBA00022692"/>
    </source>
</evidence>
<evidence type="ECO:0000256" key="9">
    <source>
        <dbReference type="ARBA" id="ARBA00023065"/>
    </source>
</evidence>
<evidence type="ECO:0000256" key="4">
    <source>
        <dbReference type="ARBA" id="ARBA00022673"/>
    </source>
</evidence>
<dbReference type="GO" id="GO:0005891">
    <property type="term" value="C:voltage-gated calcium channel complex"/>
    <property type="evidence" value="ECO:0007669"/>
    <property type="project" value="TreeGrafter"/>
</dbReference>
<dbReference type="PANTHER" id="PTHR45628:SF7">
    <property type="entry name" value="VOLTAGE-DEPENDENT CALCIUM CHANNEL TYPE A SUBUNIT ALPHA-1"/>
    <property type="match status" value="1"/>
</dbReference>
<evidence type="ECO:0000259" key="15">
    <source>
        <dbReference type="Pfam" id="PF00520"/>
    </source>
</evidence>
<evidence type="ECO:0000256" key="13">
    <source>
        <dbReference type="SAM" id="MobiDB-lite"/>
    </source>
</evidence>
<accession>A0A7S4FPV3</accession>
<evidence type="ECO:0000256" key="11">
    <source>
        <dbReference type="ARBA" id="ARBA00023180"/>
    </source>
</evidence>
<protein>
    <recommendedName>
        <fullName evidence="15">Ion transport domain-containing protein</fullName>
    </recommendedName>
</protein>
<keyword evidence="11" id="KW-0325">Glycoprotein</keyword>